<dbReference type="RefSeq" id="WP_062554402.1">
    <property type="nucleotide sequence ID" value="NZ_CP049250.1"/>
</dbReference>
<proteinExistence type="predicted"/>
<evidence type="ECO:0000313" key="2">
    <source>
        <dbReference type="EMBL" id="MBB4142090.1"/>
    </source>
</evidence>
<name>A0A7W6PNN0_9HYPH</name>
<dbReference type="Gene3D" id="3.90.950.20">
    <property type="entry name" value="CinA-like"/>
    <property type="match status" value="1"/>
</dbReference>
<keyword evidence="2" id="KW-0378">Hydrolase</keyword>
<evidence type="ECO:0000313" key="3">
    <source>
        <dbReference type="Proteomes" id="UP000519897"/>
    </source>
</evidence>
<feature type="domain" description="CinA C-terminal" evidence="1">
    <location>
        <begin position="10"/>
        <end position="162"/>
    </location>
</feature>
<sequence length="165" mass="17134">MSQFPTEILTLATKVIELNACRRTRIATAESCTGGLIGAALTEIAGSSAVVDRGFITYSNDAKMDMLGVTAETLQQFGAVSRETALQMAKGALIRSNAHLSVAVTGIAGPGGATPGKPVGLVHLCAVHGDGRLIHREMQYGDIGRTEVRLATVTTALQLLAELSA</sequence>
<evidence type="ECO:0000259" key="1">
    <source>
        <dbReference type="Pfam" id="PF02464"/>
    </source>
</evidence>
<gene>
    <name evidence="2" type="ORF">GGQ72_000589</name>
</gene>
<dbReference type="InterPro" id="IPR008136">
    <property type="entry name" value="CinA_C"/>
</dbReference>
<dbReference type="EMBL" id="JACIEC010000001">
    <property type="protein sequence ID" value="MBB4142090.1"/>
    <property type="molecule type" value="Genomic_DNA"/>
</dbReference>
<dbReference type="EC" id="3.5.1.42" evidence="2"/>
<dbReference type="Proteomes" id="UP000519897">
    <property type="component" value="Unassembled WGS sequence"/>
</dbReference>
<dbReference type="SUPFAM" id="SSF142433">
    <property type="entry name" value="CinA-like"/>
    <property type="match status" value="1"/>
</dbReference>
<reference evidence="2 3" key="1">
    <citation type="submission" date="2020-08" db="EMBL/GenBank/DDBJ databases">
        <title>Genomic Encyclopedia of Type Strains, Phase IV (KMG-IV): sequencing the most valuable type-strain genomes for metagenomic binning, comparative biology and taxonomic classification.</title>
        <authorList>
            <person name="Goeker M."/>
        </authorList>
    </citation>
    <scope>NUCLEOTIDE SEQUENCE [LARGE SCALE GENOMIC DNA]</scope>
    <source>
        <strain evidence="2 3">DSM 29514</strain>
    </source>
</reference>
<dbReference type="GO" id="GO:0019159">
    <property type="term" value="F:nicotinamide-nucleotide amidase activity"/>
    <property type="evidence" value="ECO:0007669"/>
    <property type="project" value="UniProtKB-EC"/>
</dbReference>
<dbReference type="Pfam" id="PF02464">
    <property type="entry name" value="CinA"/>
    <property type="match status" value="1"/>
</dbReference>
<keyword evidence="3" id="KW-1185">Reference proteome</keyword>
<accession>A0A7W6PNN0</accession>
<dbReference type="NCBIfam" id="TIGR00199">
    <property type="entry name" value="PncC_domain"/>
    <property type="match status" value="1"/>
</dbReference>
<protein>
    <submittedName>
        <fullName evidence="2">Nicotinamide-nucleotide amidase</fullName>
        <ecNumber evidence="2">3.5.1.42</ecNumber>
    </submittedName>
</protein>
<dbReference type="AlphaFoldDB" id="A0A7W6PNN0"/>
<organism evidence="2 3">
    <name type="scientific">Rhizobium rhizoryzae</name>
    <dbReference type="NCBI Taxonomy" id="451876"/>
    <lineage>
        <taxon>Bacteria</taxon>
        <taxon>Pseudomonadati</taxon>
        <taxon>Pseudomonadota</taxon>
        <taxon>Alphaproteobacteria</taxon>
        <taxon>Hyphomicrobiales</taxon>
        <taxon>Rhizobiaceae</taxon>
        <taxon>Rhizobium/Agrobacterium group</taxon>
        <taxon>Rhizobium</taxon>
    </lineage>
</organism>
<comment type="caution">
    <text evidence="2">The sequence shown here is derived from an EMBL/GenBank/DDBJ whole genome shotgun (WGS) entry which is preliminary data.</text>
</comment>
<dbReference type="InterPro" id="IPR036653">
    <property type="entry name" value="CinA-like_C"/>
</dbReference>